<dbReference type="Proteomes" id="UP000465622">
    <property type="component" value="Chromosome"/>
</dbReference>
<reference evidence="1 2" key="1">
    <citation type="journal article" date="2019" name="Emerg. Microbes Infect.">
        <title>Comprehensive subspecies identification of 175 nontuberculous mycobacteria species based on 7547 genomic profiles.</title>
        <authorList>
            <person name="Matsumoto Y."/>
            <person name="Kinjo T."/>
            <person name="Motooka D."/>
            <person name="Nabeya D."/>
            <person name="Jung N."/>
            <person name="Uechi K."/>
            <person name="Horii T."/>
            <person name="Iida T."/>
            <person name="Fujita J."/>
            <person name="Nakamura S."/>
        </authorList>
    </citation>
    <scope>NUCLEOTIDE SEQUENCE [LARGE SCALE GENOMIC DNA]</scope>
    <source>
        <strain evidence="1 2">JCM 12375</strain>
    </source>
</reference>
<organism evidence="1 2">
    <name type="scientific">Mycolicibacterium mageritense</name>
    <name type="common">Mycobacterium mageritense</name>
    <dbReference type="NCBI Taxonomy" id="53462"/>
    <lineage>
        <taxon>Bacteria</taxon>
        <taxon>Bacillati</taxon>
        <taxon>Actinomycetota</taxon>
        <taxon>Actinomycetes</taxon>
        <taxon>Mycobacteriales</taxon>
        <taxon>Mycobacteriaceae</taxon>
        <taxon>Mycolicibacterium</taxon>
    </lineage>
</organism>
<name>A0ABM7HU20_MYCME</name>
<evidence type="ECO:0000313" key="2">
    <source>
        <dbReference type="Proteomes" id="UP000465622"/>
    </source>
</evidence>
<proteinExistence type="predicted"/>
<gene>
    <name evidence="1" type="ORF">MMAGJ_33740</name>
</gene>
<protein>
    <submittedName>
        <fullName evidence="1">Uncharacterized protein</fullName>
    </submittedName>
</protein>
<evidence type="ECO:0000313" key="1">
    <source>
        <dbReference type="EMBL" id="BBX34092.1"/>
    </source>
</evidence>
<dbReference type="EMBL" id="AP022567">
    <property type="protein sequence ID" value="BBX34092.1"/>
    <property type="molecule type" value="Genomic_DNA"/>
</dbReference>
<accession>A0ABM7HU20</accession>
<keyword evidence="2" id="KW-1185">Reference proteome</keyword>
<sequence length="98" mass="9887">MVCRAQVSPGKPVGPSGPSRLALVRNVHMVPAQLASTCISIWVAGSTGIDAVAELDAAEADAGLVNAAAVSRAAALAAVSLFIVKKGIRSLLVVGDFY</sequence>